<reference evidence="1" key="1">
    <citation type="submission" date="2013-12" db="EMBL/GenBank/DDBJ databases">
        <title>A Varibaculum cambriense genome reconstructed from a premature infant gut community with otherwise low bacterial novelty that shifts toward anaerobic metabolism during the third week of life.</title>
        <authorList>
            <person name="Brown C.T."/>
            <person name="Sharon I."/>
            <person name="Thomas B.C."/>
            <person name="Castelle C.J."/>
            <person name="Morowitz M.J."/>
            <person name="Banfield J.F."/>
        </authorList>
    </citation>
    <scope>NUCLEOTIDE SEQUENCE</scope>
</reference>
<proteinExistence type="predicted"/>
<evidence type="ECO:0000313" key="1">
    <source>
        <dbReference type="EMBL" id="ETJ17328.1"/>
    </source>
</evidence>
<name>W1WGQ6_9ZZZZ</name>
<protein>
    <submittedName>
        <fullName evidence="1">Uncharacterized protein</fullName>
    </submittedName>
</protein>
<sequence length="170" mass="19844">MGLEKFMDDGLGKKNIDKSENIHIPNKDYKNIADKAILDAFHKTDPFSIPEKKSPERAPMTIYFEKEYLDILKALAYTKKRTVNEVLMLTLENLFSNTEFPKDFDVKALSKQYDDTIKKVGRKKNNKNMEWLFKLLLFYCNSNGYSNTNCSTICITTFLQFINNPIYLEI</sequence>
<gene>
    <name evidence="1" type="ORF">Q604_UNBc4C00002G0013</name>
</gene>
<comment type="caution">
    <text evidence="1">The sequence shown here is derived from an EMBL/GenBank/DDBJ whole genome shotgun (WGS) entry which is preliminary data.</text>
</comment>
<dbReference type="EMBL" id="AZMM01018783">
    <property type="protein sequence ID" value="ETJ17328.1"/>
    <property type="molecule type" value="Genomic_DNA"/>
</dbReference>
<organism evidence="1">
    <name type="scientific">human gut metagenome</name>
    <dbReference type="NCBI Taxonomy" id="408170"/>
    <lineage>
        <taxon>unclassified sequences</taxon>
        <taxon>metagenomes</taxon>
        <taxon>organismal metagenomes</taxon>
    </lineage>
</organism>
<dbReference type="AlphaFoldDB" id="W1WGQ6"/>
<accession>W1WGQ6</accession>